<dbReference type="AlphaFoldDB" id="A0AA35TY55"/>
<dbReference type="PANTHER" id="PTHR12979">
    <property type="entry name" value="CCR4-NOT TRANSCRIPTION COMPLEX SUBUNIT 10"/>
    <property type="match status" value="1"/>
</dbReference>
<dbReference type="Proteomes" id="UP001174909">
    <property type="component" value="Unassembled WGS sequence"/>
</dbReference>
<dbReference type="GO" id="GO:0017148">
    <property type="term" value="P:negative regulation of translation"/>
    <property type="evidence" value="ECO:0007669"/>
    <property type="project" value="TreeGrafter"/>
</dbReference>
<dbReference type="EMBL" id="CASHTH010004316">
    <property type="protein sequence ID" value="CAI8056027.1"/>
    <property type="molecule type" value="Genomic_DNA"/>
</dbReference>
<reference evidence="3" key="1">
    <citation type="submission" date="2023-03" db="EMBL/GenBank/DDBJ databases">
        <authorList>
            <person name="Steffen K."/>
            <person name="Cardenas P."/>
        </authorList>
    </citation>
    <scope>NUCLEOTIDE SEQUENCE</scope>
</reference>
<dbReference type="GO" id="GO:0006402">
    <property type="term" value="P:mRNA catabolic process"/>
    <property type="evidence" value="ECO:0007669"/>
    <property type="project" value="TreeGrafter"/>
</dbReference>
<evidence type="ECO:0000256" key="2">
    <source>
        <dbReference type="RuleBase" id="RU367083"/>
    </source>
</evidence>
<dbReference type="Gene3D" id="1.25.40.10">
    <property type="entry name" value="Tetratricopeptide repeat domain"/>
    <property type="match status" value="1"/>
</dbReference>
<comment type="function">
    <text evidence="2">Component of the CCR4-NOT complex which is one of the major cellular mRNA deadenylases and is linked to various cellular processes including bulk mRNA degradation, miRNA-mediated repression, translational repression during translational initiation and general transcription regulation.</text>
</comment>
<gene>
    <name evidence="3" type="ORF">GBAR_LOCUS30524</name>
</gene>
<comment type="similarity">
    <text evidence="1 2">Belongs to the CNOT10 family.</text>
</comment>
<dbReference type="GO" id="GO:0005634">
    <property type="term" value="C:nucleus"/>
    <property type="evidence" value="ECO:0007669"/>
    <property type="project" value="UniProtKB-SubCell"/>
</dbReference>
<name>A0AA35TY55_GEOBA</name>
<dbReference type="SUPFAM" id="SSF48452">
    <property type="entry name" value="TPR-like"/>
    <property type="match status" value="1"/>
</dbReference>
<dbReference type="GO" id="GO:0005737">
    <property type="term" value="C:cytoplasm"/>
    <property type="evidence" value="ECO:0007669"/>
    <property type="project" value="UniProtKB-SubCell"/>
</dbReference>
<evidence type="ECO:0000313" key="3">
    <source>
        <dbReference type="EMBL" id="CAI8056027.1"/>
    </source>
</evidence>
<dbReference type="PANTHER" id="PTHR12979:SF5">
    <property type="entry name" value="CCR4-NOT TRANSCRIPTION COMPLEX SUBUNIT 10"/>
    <property type="match status" value="1"/>
</dbReference>
<organism evidence="3 4">
    <name type="scientific">Geodia barretti</name>
    <name type="common">Barrett's horny sponge</name>
    <dbReference type="NCBI Taxonomy" id="519541"/>
    <lineage>
        <taxon>Eukaryota</taxon>
        <taxon>Metazoa</taxon>
        <taxon>Porifera</taxon>
        <taxon>Demospongiae</taxon>
        <taxon>Heteroscleromorpha</taxon>
        <taxon>Tetractinellida</taxon>
        <taxon>Astrophorina</taxon>
        <taxon>Geodiidae</taxon>
        <taxon>Geodia</taxon>
    </lineage>
</organism>
<keyword evidence="2" id="KW-0539">Nucleus</keyword>
<keyword evidence="2" id="KW-0804">Transcription</keyword>
<protein>
    <recommendedName>
        <fullName evidence="2">CCR4-NOT transcription complex subunit 10</fullName>
    </recommendedName>
</protein>
<dbReference type="InterPro" id="IPR011990">
    <property type="entry name" value="TPR-like_helical_dom_sf"/>
</dbReference>
<dbReference type="GO" id="GO:0030014">
    <property type="term" value="C:CCR4-NOT complex"/>
    <property type="evidence" value="ECO:0007669"/>
    <property type="project" value="UniProtKB-UniRule"/>
</dbReference>
<keyword evidence="2" id="KW-0810">Translation regulation</keyword>
<dbReference type="InterPro" id="IPR039740">
    <property type="entry name" value="CNOT10"/>
</dbReference>
<keyword evidence="2" id="KW-0963">Cytoplasm</keyword>
<keyword evidence="2" id="KW-0805">Transcription regulation</keyword>
<evidence type="ECO:0000313" key="4">
    <source>
        <dbReference type="Proteomes" id="UP001174909"/>
    </source>
</evidence>
<keyword evidence="4" id="KW-1185">Reference proteome</keyword>
<proteinExistence type="inferred from homology"/>
<keyword evidence="2" id="KW-0943">RNA-mediated gene silencing</keyword>
<dbReference type="GO" id="GO:0031047">
    <property type="term" value="P:regulatory ncRNA-mediated gene silencing"/>
    <property type="evidence" value="ECO:0007669"/>
    <property type="project" value="UniProtKB-UniRule"/>
</dbReference>
<comment type="subcellular location">
    <subcellularLocation>
        <location evidence="2">Cytoplasm</location>
    </subcellularLocation>
    <subcellularLocation>
        <location evidence="2">Nucleus</location>
    </subcellularLocation>
</comment>
<comment type="caution">
    <text evidence="3">The sequence shown here is derived from an EMBL/GenBank/DDBJ whole genome shotgun (WGS) entry which is preliminary data.</text>
</comment>
<accession>A0AA35TY55</accession>
<evidence type="ECO:0000256" key="1">
    <source>
        <dbReference type="ARBA" id="ARBA00010080"/>
    </source>
</evidence>
<sequence>MNGRGDNDGDAPVVNDQYRPRIHFCKAQIHLLNRSVKSCKKELKSYTSMAGNTACAQYLKAHAEYLRQNYRKALKVLGSAPKNPIGPDTGECLSSYFFNDLGCVQCTLGKYSLAAHYFRKALEENDAALNGFPPLDKATLQEATWGSGVNSSPRHSLQPRLQQLYAGHPTAAFDSLLEVVHGLYHTNPRPVGLRLGRGRASLAQAQME</sequence>